<evidence type="ECO:0000256" key="6">
    <source>
        <dbReference type="ARBA" id="ARBA00022692"/>
    </source>
</evidence>
<comment type="subcellular location">
    <subcellularLocation>
        <location evidence="1">Cell inner membrane</location>
        <topology evidence="1">Single-pass membrane protein</topology>
    </subcellularLocation>
    <subcellularLocation>
        <location evidence="15">Cell membrane</location>
        <topology evidence="15">Single-pass membrane protein</topology>
    </subcellularLocation>
</comment>
<keyword evidence="7 15" id="KW-0375">Hydrogen ion transport</keyword>
<feature type="transmembrane region" description="Helical" evidence="15">
    <location>
        <begin position="6"/>
        <end position="27"/>
    </location>
</feature>
<dbReference type="EMBL" id="VJMG01000004">
    <property type="protein sequence ID" value="TRL42688.1"/>
    <property type="molecule type" value="Genomic_DNA"/>
</dbReference>
<dbReference type="InterPro" id="IPR002146">
    <property type="entry name" value="ATP_synth_b/b'su_bac/chlpt"/>
</dbReference>
<accession>A0A549THV5</accession>
<evidence type="ECO:0000256" key="9">
    <source>
        <dbReference type="ARBA" id="ARBA00023065"/>
    </source>
</evidence>
<dbReference type="Proteomes" id="UP000316801">
    <property type="component" value="Unassembled WGS sequence"/>
</dbReference>
<evidence type="ECO:0000256" key="1">
    <source>
        <dbReference type="ARBA" id="ARBA00004377"/>
    </source>
</evidence>
<gene>
    <name evidence="15" type="primary">atpF</name>
    <name evidence="17" type="ORF">FNA46_01500</name>
</gene>
<evidence type="ECO:0000256" key="11">
    <source>
        <dbReference type="ARBA" id="ARBA00023310"/>
    </source>
</evidence>
<evidence type="ECO:0000256" key="12">
    <source>
        <dbReference type="ARBA" id="ARBA00025198"/>
    </source>
</evidence>
<keyword evidence="8 15" id="KW-1133">Transmembrane helix</keyword>
<dbReference type="PANTHER" id="PTHR33445">
    <property type="entry name" value="ATP SYNTHASE SUBUNIT B', CHLOROPLASTIC"/>
    <property type="match status" value="1"/>
</dbReference>
<dbReference type="GO" id="GO:0046961">
    <property type="term" value="F:proton-transporting ATPase activity, rotational mechanism"/>
    <property type="evidence" value="ECO:0007669"/>
    <property type="project" value="TreeGrafter"/>
</dbReference>
<dbReference type="RefSeq" id="WP_142880570.1">
    <property type="nucleotide sequence ID" value="NZ_VJMG01000004.1"/>
</dbReference>
<evidence type="ECO:0000256" key="15">
    <source>
        <dbReference type="HAMAP-Rule" id="MF_01398"/>
    </source>
</evidence>
<proteinExistence type="inferred from homology"/>
<comment type="function">
    <text evidence="12 15">F(1)F(0) ATP synthase produces ATP from ADP in the presence of a proton or sodium gradient. F-type ATPases consist of two structural domains, F(1) containing the extramembraneous catalytic core and F(0) containing the membrane proton channel, linked together by a central stalk and a peripheral stalk. During catalysis, ATP synthesis in the catalytic domain of F(1) is coupled via a rotary mechanism of the central stalk subunits to proton translocation.</text>
</comment>
<reference evidence="17 18" key="1">
    <citation type="submission" date="2019-07" db="EMBL/GenBank/DDBJ databases">
        <title>Ln-dependent methylotrophs.</title>
        <authorList>
            <person name="Tani A."/>
        </authorList>
    </citation>
    <scope>NUCLEOTIDE SEQUENCE [LARGE SCALE GENOMIC DNA]</scope>
    <source>
        <strain evidence="17 18">SM12</strain>
    </source>
</reference>
<evidence type="ECO:0000256" key="7">
    <source>
        <dbReference type="ARBA" id="ARBA00022781"/>
    </source>
</evidence>
<keyword evidence="4 15" id="KW-1003">Cell membrane</keyword>
<sequence length="245" mass="26907">MHIDWWTLGLQALNVGVLLWIFSRFLFRPVADIVRKRQEAADAVLAQAEASRTAALAHEAEVQVNADRLSAERGRVMADAEAQARATAEAILSDANRDAARIRADAEVATVALKEAEMTRLATQASRLSLEITRKLLARLPYELLVSGFIDGLSEAVAHLPEETRAGMGNPDQPLILTAARPLTDAERQTCQDVLERILGRSVTLTTETDPSLLAGLELEAPHALVRNSFRADLERIEARLIHHD</sequence>
<dbReference type="GO" id="GO:0046933">
    <property type="term" value="F:proton-transporting ATP synthase activity, rotational mechanism"/>
    <property type="evidence" value="ECO:0007669"/>
    <property type="project" value="UniProtKB-UniRule"/>
</dbReference>
<protein>
    <recommendedName>
        <fullName evidence="15">ATP synthase subunit b</fullName>
    </recommendedName>
    <alternativeName>
        <fullName evidence="15">ATP synthase F(0) sector subunit b</fullName>
    </alternativeName>
    <alternativeName>
        <fullName evidence="15">ATPase subunit I</fullName>
    </alternativeName>
    <alternativeName>
        <fullName evidence="15">F-type ATPase subunit b</fullName>
        <shortName evidence="15">F-ATPase subunit b</shortName>
    </alternativeName>
</protein>
<comment type="similarity">
    <text evidence="2 15 16">Belongs to the ATPase B chain family.</text>
</comment>
<evidence type="ECO:0000256" key="4">
    <source>
        <dbReference type="ARBA" id="ARBA00022475"/>
    </source>
</evidence>
<evidence type="ECO:0000256" key="14">
    <source>
        <dbReference type="ARBA" id="ARBA00025830"/>
    </source>
</evidence>
<dbReference type="AlphaFoldDB" id="A0A549THV5"/>
<keyword evidence="11 15" id="KW-0066">ATP synthesis</keyword>
<dbReference type="Pfam" id="PF00430">
    <property type="entry name" value="ATP-synt_B"/>
    <property type="match status" value="1"/>
</dbReference>
<comment type="caution">
    <text evidence="17">The sequence shown here is derived from an EMBL/GenBank/DDBJ whole genome shotgun (WGS) entry which is preliminary data.</text>
</comment>
<dbReference type="GO" id="GO:0005886">
    <property type="term" value="C:plasma membrane"/>
    <property type="evidence" value="ECO:0007669"/>
    <property type="project" value="UniProtKB-SubCell"/>
</dbReference>
<name>A0A549THV5_9HYPH</name>
<keyword evidence="9 15" id="KW-0406">Ion transport</keyword>
<evidence type="ECO:0000313" key="17">
    <source>
        <dbReference type="EMBL" id="TRL42688.1"/>
    </source>
</evidence>
<keyword evidence="10 15" id="KW-0472">Membrane</keyword>
<organism evidence="17 18">
    <name type="scientific">Rhizobium straminoryzae</name>
    <dbReference type="NCBI Taxonomy" id="1387186"/>
    <lineage>
        <taxon>Bacteria</taxon>
        <taxon>Pseudomonadati</taxon>
        <taxon>Pseudomonadota</taxon>
        <taxon>Alphaproteobacteria</taxon>
        <taxon>Hyphomicrobiales</taxon>
        <taxon>Rhizobiaceae</taxon>
        <taxon>Rhizobium/Agrobacterium group</taxon>
        <taxon>Rhizobium</taxon>
    </lineage>
</organism>
<keyword evidence="5 15" id="KW-0138">CF(0)</keyword>
<dbReference type="CDD" id="cd06503">
    <property type="entry name" value="ATP-synt_Fo_b"/>
    <property type="match status" value="1"/>
</dbReference>
<dbReference type="HAMAP" id="MF_01398">
    <property type="entry name" value="ATP_synth_b_bprime"/>
    <property type="match status" value="1"/>
</dbReference>
<evidence type="ECO:0000256" key="13">
    <source>
        <dbReference type="ARBA" id="ARBA00025614"/>
    </source>
</evidence>
<evidence type="ECO:0000256" key="8">
    <source>
        <dbReference type="ARBA" id="ARBA00022989"/>
    </source>
</evidence>
<dbReference type="GO" id="GO:0045259">
    <property type="term" value="C:proton-transporting ATP synthase complex"/>
    <property type="evidence" value="ECO:0007669"/>
    <property type="project" value="UniProtKB-KW"/>
</dbReference>
<evidence type="ECO:0000313" key="18">
    <source>
        <dbReference type="Proteomes" id="UP000316801"/>
    </source>
</evidence>
<comment type="subunit">
    <text evidence="14 15">F-type ATPases have 2 components, F(1) - the catalytic core - and F(0) - the membrane proton channel. F(1) has five subunits: alpha(3), beta(3), gamma(1), delta(1), epsilon(1). F(0) has three main subunits: a(1), b(2) and c(10-14). The alpha and beta chains form an alternating ring which encloses part of the gamma chain. F(1) is attached to F(0) by a central stalk formed by the gamma and epsilon chains, while a peripheral stalk is formed by the delta and b chains.</text>
</comment>
<evidence type="ECO:0000256" key="16">
    <source>
        <dbReference type="RuleBase" id="RU003848"/>
    </source>
</evidence>
<keyword evidence="3 15" id="KW-0813">Transport</keyword>
<evidence type="ECO:0000256" key="2">
    <source>
        <dbReference type="ARBA" id="ARBA00005513"/>
    </source>
</evidence>
<evidence type="ECO:0000256" key="3">
    <source>
        <dbReference type="ARBA" id="ARBA00022448"/>
    </source>
</evidence>
<dbReference type="PANTHER" id="PTHR33445:SF2">
    <property type="entry name" value="ATP SYNTHASE SUBUNIT B', CHLOROPLASTIC"/>
    <property type="match status" value="1"/>
</dbReference>
<keyword evidence="18" id="KW-1185">Reference proteome</keyword>
<dbReference type="InterPro" id="IPR050059">
    <property type="entry name" value="ATP_synthase_B_chain"/>
</dbReference>
<dbReference type="InterPro" id="IPR000711">
    <property type="entry name" value="ATPase_OSCP/dsu"/>
</dbReference>
<evidence type="ECO:0000256" key="5">
    <source>
        <dbReference type="ARBA" id="ARBA00022547"/>
    </source>
</evidence>
<comment type="function">
    <text evidence="13">Component of the F(0) channel, it forms part of the peripheral stalk, linking F(1) to F(0). The b'-subunit is a diverged and duplicated form of b found in plants and photosynthetic bacteria.</text>
</comment>
<dbReference type="Pfam" id="PF00213">
    <property type="entry name" value="OSCP"/>
    <property type="match status" value="1"/>
</dbReference>
<keyword evidence="6 15" id="KW-0812">Transmembrane</keyword>
<evidence type="ECO:0000256" key="10">
    <source>
        <dbReference type="ARBA" id="ARBA00023136"/>
    </source>
</evidence>